<sequence>MIVAVKRSSYKKMVIKVISFVALVTMFIAYYFHMSEKFAQEEQAKADLAQEQKLKQERSAAIENIIYNEAQIAVDLLNQEHVRNIKVIANRLYIVCDPQTNLDALMVRYGVMALVKTSVNDTKIAIDLKQIIESKYREE</sequence>
<keyword evidence="1" id="KW-1133">Transmembrane helix</keyword>
<comment type="caution">
    <text evidence="2">The sequence shown here is derived from an EMBL/GenBank/DDBJ whole genome shotgun (WGS) entry which is preliminary data.</text>
</comment>
<evidence type="ECO:0000313" key="3">
    <source>
        <dbReference type="Proteomes" id="UP000290657"/>
    </source>
</evidence>
<dbReference type="RefSeq" id="WP_128996347.1">
    <property type="nucleotide sequence ID" value="NZ_PDKN01000005.1"/>
</dbReference>
<dbReference type="AlphaFoldDB" id="A0A4Q0XSC1"/>
<dbReference type="OrthoDB" id="5348848at2"/>
<evidence type="ECO:0000256" key="1">
    <source>
        <dbReference type="SAM" id="Phobius"/>
    </source>
</evidence>
<keyword evidence="1" id="KW-0812">Transmembrane</keyword>
<accession>A0A4Q0XSC1</accession>
<dbReference type="EMBL" id="PDKN01000005">
    <property type="protein sequence ID" value="RXJ56373.1"/>
    <property type="molecule type" value="Genomic_DNA"/>
</dbReference>
<feature type="transmembrane region" description="Helical" evidence="1">
    <location>
        <begin position="13"/>
        <end position="32"/>
    </location>
</feature>
<dbReference type="Proteomes" id="UP000290657">
    <property type="component" value="Unassembled WGS sequence"/>
</dbReference>
<protein>
    <submittedName>
        <fullName evidence="2">Uncharacterized protein</fullName>
    </submittedName>
</protein>
<keyword evidence="1" id="KW-0472">Membrane</keyword>
<proteinExistence type="predicted"/>
<keyword evidence="3" id="KW-1185">Reference proteome</keyword>
<name>A0A4Q0XSC1_9BACT</name>
<gene>
    <name evidence="2" type="ORF">CRV04_08125</name>
</gene>
<organism evidence="2 3">
    <name type="scientific">Candidatus Marinarcus aquaticus</name>
    <dbReference type="NCBI Taxonomy" id="2044504"/>
    <lineage>
        <taxon>Bacteria</taxon>
        <taxon>Pseudomonadati</taxon>
        <taxon>Campylobacterota</taxon>
        <taxon>Epsilonproteobacteria</taxon>
        <taxon>Campylobacterales</taxon>
        <taxon>Arcobacteraceae</taxon>
        <taxon>Candidatus Marinarcus</taxon>
    </lineage>
</organism>
<evidence type="ECO:0000313" key="2">
    <source>
        <dbReference type="EMBL" id="RXJ56373.1"/>
    </source>
</evidence>
<reference evidence="2 3" key="1">
    <citation type="submission" date="2017-10" db="EMBL/GenBank/DDBJ databases">
        <title>Genomics of the genus Arcobacter.</title>
        <authorList>
            <person name="Perez-Cataluna A."/>
            <person name="Figueras M.J."/>
        </authorList>
    </citation>
    <scope>NUCLEOTIDE SEQUENCE [LARGE SCALE GENOMIC DNA]</scope>
    <source>
        <strain evidence="2 3">CECT 8987</strain>
    </source>
</reference>